<feature type="transmembrane region" description="Helical" evidence="10">
    <location>
        <begin position="194"/>
        <end position="215"/>
    </location>
</feature>
<feature type="transmembrane region" description="Helical" evidence="10">
    <location>
        <begin position="65"/>
        <end position="84"/>
    </location>
</feature>
<dbReference type="AlphaFoldDB" id="A0A5S3PTG7"/>
<dbReference type="GO" id="GO:0015297">
    <property type="term" value="F:antiporter activity"/>
    <property type="evidence" value="ECO:0007669"/>
    <property type="project" value="UniProtKB-KW"/>
</dbReference>
<evidence type="ECO:0000256" key="9">
    <source>
        <dbReference type="SAM" id="MobiDB-lite"/>
    </source>
</evidence>
<comment type="subcellular location">
    <subcellularLocation>
        <location evidence="1">Cell membrane</location>
        <topology evidence="1">Multi-pass membrane protein</topology>
    </subcellularLocation>
</comment>
<dbReference type="RefSeq" id="WP_138656224.1">
    <property type="nucleotide sequence ID" value="NZ_VATY01000001.1"/>
</dbReference>
<feature type="domain" description="Cation/H+ exchanger transmembrane" evidence="11">
    <location>
        <begin position="20"/>
        <end position="387"/>
    </location>
</feature>
<keyword evidence="6 10" id="KW-1133">Transmembrane helix</keyword>
<evidence type="ECO:0000256" key="1">
    <source>
        <dbReference type="ARBA" id="ARBA00004651"/>
    </source>
</evidence>
<dbReference type="Pfam" id="PF00999">
    <property type="entry name" value="Na_H_Exchanger"/>
    <property type="match status" value="1"/>
</dbReference>
<keyword evidence="5 10" id="KW-0812">Transmembrane</keyword>
<keyword evidence="4" id="KW-1003">Cell membrane</keyword>
<dbReference type="GO" id="GO:0005886">
    <property type="term" value="C:plasma membrane"/>
    <property type="evidence" value="ECO:0007669"/>
    <property type="project" value="UniProtKB-SubCell"/>
</dbReference>
<feature type="transmembrane region" description="Helical" evidence="10">
    <location>
        <begin position="314"/>
        <end position="334"/>
    </location>
</feature>
<evidence type="ECO:0000256" key="6">
    <source>
        <dbReference type="ARBA" id="ARBA00022989"/>
    </source>
</evidence>
<sequence length="461" mass="50769">MEILSSYNLIIGASLIVVLSFWFNGISKKTNIPSVLMLIVLGVLINIGLGFFIHGDVNFGDSLGGTLEILGTVGLIMIVLEAALELELKKEKTIPILKSMAIALIGLVGSAWVAALILFYFIDGMTMQSAWLYATPLSILSSAIIIPSVGGLVETKKEFHIYESTFSDIFGIMMFYFLAGGLNPESDGGVVGFAGNLVLTIVIAVVASYAIILIFQRIKSQAKLFLLIAVLLLLYAIGKQMHLSSLIIILIFGLIIKNINLFFPGKTKIFLEEERMHQMYHELHIITLETAFVVRTFFFVIFGITIVLSSLLSLKVALVSILIIISIYAIRWVILRVFIGKDMLPQLFIAPRGLITVLLFYAIPAQAEVEGFESGILLFVIIATSLIMTWAMIKDKRKMGTMLDEIDEEILLRNEAEDALNEHSETSEAIESPEPDVLENPETDGGISMEDLDIDGELPAD</sequence>
<evidence type="ECO:0000259" key="11">
    <source>
        <dbReference type="Pfam" id="PF00999"/>
    </source>
</evidence>
<comment type="caution">
    <text evidence="12">The sequence shown here is derived from an EMBL/GenBank/DDBJ whole genome shotgun (WGS) entry which is preliminary data.</text>
</comment>
<evidence type="ECO:0000256" key="2">
    <source>
        <dbReference type="ARBA" id="ARBA00022448"/>
    </source>
</evidence>
<organism evidence="12 13">
    <name type="scientific">Maribacter algarum</name>
    <name type="common">ex Zhang et al. 2020</name>
    <dbReference type="NCBI Taxonomy" id="2578118"/>
    <lineage>
        <taxon>Bacteria</taxon>
        <taxon>Pseudomonadati</taxon>
        <taxon>Bacteroidota</taxon>
        <taxon>Flavobacteriia</taxon>
        <taxon>Flavobacteriales</taxon>
        <taxon>Flavobacteriaceae</taxon>
        <taxon>Maribacter</taxon>
    </lineage>
</organism>
<name>A0A5S3PTG7_9FLAO</name>
<evidence type="ECO:0000256" key="7">
    <source>
        <dbReference type="ARBA" id="ARBA00023065"/>
    </source>
</evidence>
<dbReference type="InterPro" id="IPR038770">
    <property type="entry name" value="Na+/solute_symporter_sf"/>
</dbReference>
<gene>
    <name evidence="12" type="ORF">FEE95_02355</name>
</gene>
<feature type="transmembrane region" description="Helical" evidence="10">
    <location>
        <begin position="375"/>
        <end position="393"/>
    </location>
</feature>
<feature type="compositionally biased region" description="Acidic residues" evidence="9">
    <location>
        <begin position="450"/>
        <end position="461"/>
    </location>
</feature>
<feature type="transmembrane region" description="Helical" evidence="10">
    <location>
        <begin position="96"/>
        <end position="121"/>
    </location>
</feature>
<keyword evidence="8 10" id="KW-0472">Membrane</keyword>
<feature type="transmembrane region" description="Helical" evidence="10">
    <location>
        <begin position="35"/>
        <end position="53"/>
    </location>
</feature>
<feature type="region of interest" description="Disordered" evidence="9">
    <location>
        <begin position="419"/>
        <end position="461"/>
    </location>
</feature>
<feature type="transmembrane region" description="Helical" evidence="10">
    <location>
        <begin position="6"/>
        <end position="23"/>
    </location>
</feature>
<dbReference type="OrthoDB" id="643057at2"/>
<evidence type="ECO:0000256" key="4">
    <source>
        <dbReference type="ARBA" id="ARBA00022475"/>
    </source>
</evidence>
<reference evidence="12 13" key="1">
    <citation type="submission" date="2019-05" db="EMBL/GenBank/DDBJ databases">
        <authorList>
            <person name="Zhang J.-Y."/>
            <person name="Feg X."/>
            <person name="Du Z.-J."/>
        </authorList>
    </citation>
    <scope>NUCLEOTIDE SEQUENCE [LARGE SCALE GENOMIC DNA]</scope>
    <source>
        <strain evidence="12 13">RZ26</strain>
    </source>
</reference>
<feature type="transmembrane region" description="Helical" evidence="10">
    <location>
        <begin position="283"/>
        <end position="308"/>
    </location>
</feature>
<dbReference type="PANTHER" id="PTHR32507:SF0">
    <property type="entry name" value="NA(+)_H(+) ANTIPORTER 2-RELATED"/>
    <property type="match status" value="1"/>
</dbReference>
<evidence type="ECO:0000256" key="5">
    <source>
        <dbReference type="ARBA" id="ARBA00022692"/>
    </source>
</evidence>
<feature type="transmembrane region" description="Helical" evidence="10">
    <location>
        <begin position="165"/>
        <end position="182"/>
    </location>
</feature>
<dbReference type="Proteomes" id="UP000310314">
    <property type="component" value="Unassembled WGS sequence"/>
</dbReference>
<evidence type="ECO:0000256" key="3">
    <source>
        <dbReference type="ARBA" id="ARBA00022449"/>
    </source>
</evidence>
<feature type="transmembrane region" description="Helical" evidence="10">
    <location>
        <begin position="244"/>
        <end position="263"/>
    </location>
</feature>
<evidence type="ECO:0000313" key="13">
    <source>
        <dbReference type="Proteomes" id="UP000310314"/>
    </source>
</evidence>
<evidence type="ECO:0000313" key="12">
    <source>
        <dbReference type="EMBL" id="TMM58291.1"/>
    </source>
</evidence>
<dbReference type="EMBL" id="VATY01000001">
    <property type="protein sequence ID" value="TMM58291.1"/>
    <property type="molecule type" value="Genomic_DNA"/>
</dbReference>
<dbReference type="GO" id="GO:1902600">
    <property type="term" value="P:proton transmembrane transport"/>
    <property type="evidence" value="ECO:0007669"/>
    <property type="project" value="InterPro"/>
</dbReference>
<feature type="transmembrane region" description="Helical" evidence="10">
    <location>
        <begin position="346"/>
        <end position="363"/>
    </location>
</feature>
<protein>
    <submittedName>
        <fullName evidence="12">Sodium:proton exchanger</fullName>
    </submittedName>
</protein>
<dbReference type="PANTHER" id="PTHR32507">
    <property type="entry name" value="NA(+)/H(+) ANTIPORTER 1"/>
    <property type="match status" value="1"/>
</dbReference>
<dbReference type="Gene3D" id="1.20.1530.20">
    <property type="match status" value="1"/>
</dbReference>
<keyword evidence="7" id="KW-0406">Ion transport</keyword>
<proteinExistence type="predicted"/>
<accession>A0A5S3PTG7</accession>
<keyword evidence="2" id="KW-0813">Transport</keyword>
<feature type="transmembrane region" description="Helical" evidence="10">
    <location>
        <begin position="133"/>
        <end position="153"/>
    </location>
</feature>
<dbReference type="InterPro" id="IPR006153">
    <property type="entry name" value="Cation/H_exchanger_TM"/>
</dbReference>
<feature type="compositionally biased region" description="Acidic residues" evidence="9">
    <location>
        <begin position="431"/>
        <end position="442"/>
    </location>
</feature>
<evidence type="ECO:0000256" key="10">
    <source>
        <dbReference type="SAM" id="Phobius"/>
    </source>
</evidence>
<feature type="transmembrane region" description="Helical" evidence="10">
    <location>
        <begin position="222"/>
        <end position="238"/>
    </location>
</feature>
<keyword evidence="13" id="KW-1185">Reference proteome</keyword>
<keyword evidence="3" id="KW-0050">Antiport</keyword>
<evidence type="ECO:0000256" key="8">
    <source>
        <dbReference type="ARBA" id="ARBA00023136"/>
    </source>
</evidence>